<sequence>MRIKERLFSNIFLRNILADLGFRSAYSTRKGGFIPYFQYKIGPYGKDYYLYFREEPYIRRYKNEVFNKLFEYDKNDINRYLTFHYDAYQDKKDFLKFLHDEITERLERKLSRFRRSKLQAALDWVAEKNQEQRAQQEQLLRQNIELEARTLLENRQTGPEQTSDQVKNFTENLIPVIEKLIQPYLAGSITVTHPKYLPLLIQHFYLLRNLQFTDRNGKIKGRLFDNFSATDLAFVLRLHFPEFMGKQPNTIQRDIKEAEANIDLNVEKFKRLDKALREFYFE</sequence>
<comment type="caution">
    <text evidence="1">The sequence shown here is derived from an EMBL/GenBank/DDBJ whole genome shotgun (WGS) entry which is preliminary data.</text>
</comment>
<dbReference type="EMBL" id="VLLG01000006">
    <property type="protein sequence ID" value="TWI82569.1"/>
    <property type="molecule type" value="Genomic_DNA"/>
</dbReference>
<gene>
    <name evidence="1" type="ORF">LX66_5143</name>
</gene>
<dbReference type="Proteomes" id="UP000316778">
    <property type="component" value="Unassembled WGS sequence"/>
</dbReference>
<dbReference type="RefSeq" id="WP_145718774.1">
    <property type="nucleotide sequence ID" value="NZ_BAAAFY010000006.1"/>
</dbReference>
<keyword evidence="2" id="KW-1185">Reference proteome</keyword>
<dbReference type="AlphaFoldDB" id="A0A562SMQ3"/>
<evidence type="ECO:0000313" key="2">
    <source>
        <dbReference type="Proteomes" id="UP000316778"/>
    </source>
</evidence>
<protein>
    <submittedName>
        <fullName evidence="1">Uncharacterized protein</fullName>
    </submittedName>
</protein>
<organism evidence="1 2">
    <name type="scientific">Chitinophaga japonensis</name>
    <name type="common">Flexibacter japonensis</name>
    <dbReference type="NCBI Taxonomy" id="104662"/>
    <lineage>
        <taxon>Bacteria</taxon>
        <taxon>Pseudomonadati</taxon>
        <taxon>Bacteroidota</taxon>
        <taxon>Chitinophagia</taxon>
        <taxon>Chitinophagales</taxon>
        <taxon>Chitinophagaceae</taxon>
        <taxon>Chitinophaga</taxon>
    </lineage>
</organism>
<reference evidence="1 2" key="1">
    <citation type="journal article" date="2013" name="Stand. Genomic Sci.">
        <title>Genomic Encyclopedia of Type Strains, Phase I: The one thousand microbial genomes (KMG-I) project.</title>
        <authorList>
            <person name="Kyrpides N.C."/>
            <person name="Woyke T."/>
            <person name="Eisen J.A."/>
            <person name="Garrity G."/>
            <person name="Lilburn T.G."/>
            <person name="Beck B.J."/>
            <person name="Whitman W.B."/>
            <person name="Hugenholtz P."/>
            <person name="Klenk H.P."/>
        </authorList>
    </citation>
    <scope>NUCLEOTIDE SEQUENCE [LARGE SCALE GENOMIC DNA]</scope>
    <source>
        <strain evidence="1 2">DSM 13484</strain>
    </source>
</reference>
<proteinExistence type="predicted"/>
<accession>A0A562SMQ3</accession>
<dbReference type="OrthoDB" id="639366at2"/>
<evidence type="ECO:0000313" key="1">
    <source>
        <dbReference type="EMBL" id="TWI82569.1"/>
    </source>
</evidence>
<name>A0A562SMQ3_CHIJA</name>